<dbReference type="InterPro" id="IPR044068">
    <property type="entry name" value="CB"/>
</dbReference>
<dbReference type="InterPro" id="IPR011010">
    <property type="entry name" value="DNA_brk_join_enz"/>
</dbReference>
<evidence type="ECO:0000256" key="5">
    <source>
        <dbReference type="PROSITE-ProRule" id="PRU01248"/>
    </source>
</evidence>
<dbReference type="GO" id="GO:0015074">
    <property type="term" value="P:DNA integration"/>
    <property type="evidence" value="ECO:0007669"/>
    <property type="project" value="UniProtKB-KW"/>
</dbReference>
<dbReference type="PANTHER" id="PTHR30349:SF41">
    <property type="entry name" value="INTEGRASE_RECOMBINASE PROTEIN MJ0367-RELATED"/>
    <property type="match status" value="1"/>
</dbReference>
<accession>A0AAU7LZA2</accession>
<keyword evidence="2" id="KW-0229">DNA integration</keyword>
<dbReference type="InterPro" id="IPR002104">
    <property type="entry name" value="Integrase_catalytic"/>
</dbReference>
<protein>
    <submittedName>
        <fullName evidence="8">Tyrosine-type recombinase/integrase</fullName>
    </submittedName>
</protein>
<feature type="domain" description="Core-binding (CB)" evidence="7">
    <location>
        <begin position="31"/>
        <end position="112"/>
    </location>
</feature>
<dbReference type="AlphaFoldDB" id="A0AAU7LZA2"/>
<dbReference type="PROSITE" id="PS51898">
    <property type="entry name" value="TYR_RECOMBINASE"/>
    <property type="match status" value="1"/>
</dbReference>
<dbReference type="InterPro" id="IPR004107">
    <property type="entry name" value="Integrase_SAM-like_N"/>
</dbReference>
<geneLocation type="plasmid" evidence="8">
    <name>p2</name>
</geneLocation>
<dbReference type="GO" id="GO:0003677">
    <property type="term" value="F:DNA binding"/>
    <property type="evidence" value="ECO:0007669"/>
    <property type="project" value="UniProtKB-UniRule"/>
</dbReference>
<dbReference type="GO" id="GO:0006310">
    <property type="term" value="P:DNA recombination"/>
    <property type="evidence" value="ECO:0007669"/>
    <property type="project" value="UniProtKB-KW"/>
</dbReference>
<comment type="similarity">
    <text evidence="1">Belongs to the 'phage' integrase family.</text>
</comment>
<evidence type="ECO:0000256" key="4">
    <source>
        <dbReference type="ARBA" id="ARBA00023172"/>
    </source>
</evidence>
<dbReference type="RefSeq" id="WP_349282571.1">
    <property type="nucleotide sequence ID" value="NZ_CBCSCU010000055.1"/>
</dbReference>
<dbReference type="Gene3D" id="1.10.150.130">
    <property type="match status" value="1"/>
</dbReference>
<dbReference type="Pfam" id="PF02899">
    <property type="entry name" value="Phage_int_SAM_1"/>
    <property type="match status" value="1"/>
</dbReference>
<dbReference type="InterPro" id="IPR010998">
    <property type="entry name" value="Integrase_recombinase_N"/>
</dbReference>
<evidence type="ECO:0000259" key="6">
    <source>
        <dbReference type="PROSITE" id="PS51898"/>
    </source>
</evidence>
<feature type="domain" description="Tyr recombinase" evidence="6">
    <location>
        <begin position="135"/>
        <end position="331"/>
    </location>
</feature>
<dbReference type="Gene3D" id="1.10.443.10">
    <property type="entry name" value="Intergrase catalytic core"/>
    <property type="match status" value="1"/>
</dbReference>
<sequence>MPDAAPPPLKTRELAAPGLARALTAPEFARLAEVPPEAQWFANLDSVQTKRAYQNDLRAFMVFTGINQPEEFRAVTRGHILAWRAELEKQGLAGASIRRKLAALASLYDYLCESNAVTHNPVRGVKRPKAETSEGRTPALGDAQARRLLDAPPADTLKGKRDRAILSVLLYHGLRREELTKLRVLDFGQERRGVPHLRVQGKGGKLRFLPAHPHSLRLVAEYLAASGHGQEADGPLFRRTRAPKAGALASALTPGSVYADVVVRYMAQVGICGDNMGPHALRATAATNALEHQADIAKVQEWLGHASISTTRVYDRRGSRPEDSPTFKVAY</sequence>
<dbReference type="InterPro" id="IPR050090">
    <property type="entry name" value="Tyrosine_recombinase_XerCD"/>
</dbReference>
<dbReference type="EMBL" id="CP157677">
    <property type="protein sequence ID" value="XBP72798.1"/>
    <property type="molecule type" value="Genomic_DNA"/>
</dbReference>
<dbReference type="PANTHER" id="PTHR30349">
    <property type="entry name" value="PHAGE INTEGRASE-RELATED"/>
    <property type="match status" value="1"/>
</dbReference>
<reference evidence="8" key="1">
    <citation type="submission" date="2024-05" db="EMBL/GenBank/DDBJ databases">
        <authorList>
            <person name="Bunk B."/>
            <person name="Swiderski J."/>
            <person name="Sproer C."/>
            <person name="Thiel V."/>
        </authorList>
    </citation>
    <scope>NUCLEOTIDE SEQUENCE</scope>
    <source>
        <strain evidence="8">DSM 17735</strain>
        <plasmid evidence="8">p2</plasmid>
    </source>
</reference>
<keyword evidence="8" id="KW-0614">Plasmid</keyword>
<gene>
    <name evidence="8" type="ORF">ABLV49_23650</name>
</gene>
<dbReference type="SUPFAM" id="SSF56349">
    <property type="entry name" value="DNA breaking-rejoining enzymes"/>
    <property type="match status" value="1"/>
</dbReference>
<dbReference type="InterPro" id="IPR013762">
    <property type="entry name" value="Integrase-like_cat_sf"/>
</dbReference>
<dbReference type="Pfam" id="PF00589">
    <property type="entry name" value="Phage_integrase"/>
    <property type="match status" value="1"/>
</dbReference>
<dbReference type="PROSITE" id="PS51900">
    <property type="entry name" value="CB"/>
    <property type="match status" value="1"/>
</dbReference>
<organism evidence="8">
    <name type="scientific">Polaromonas hydrogenivorans</name>
    <dbReference type="NCBI Taxonomy" id="335476"/>
    <lineage>
        <taxon>Bacteria</taxon>
        <taxon>Pseudomonadati</taxon>
        <taxon>Pseudomonadota</taxon>
        <taxon>Betaproteobacteria</taxon>
        <taxon>Burkholderiales</taxon>
        <taxon>Comamonadaceae</taxon>
        <taxon>Polaromonas</taxon>
    </lineage>
</organism>
<keyword evidence="3 5" id="KW-0238">DNA-binding</keyword>
<proteinExistence type="inferred from homology"/>
<evidence type="ECO:0000256" key="3">
    <source>
        <dbReference type="ARBA" id="ARBA00023125"/>
    </source>
</evidence>
<evidence type="ECO:0000259" key="7">
    <source>
        <dbReference type="PROSITE" id="PS51900"/>
    </source>
</evidence>
<evidence type="ECO:0000313" key="8">
    <source>
        <dbReference type="EMBL" id="XBP72798.1"/>
    </source>
</evidence>
<evidence type="ECO:0000256" key="1">
    <source>
        <dbReference type="ARBA" id="ARBA00008857"/>
    </source>
</evidence>
<name>A0AAU7LZA2_9BURK</name>
<keyword evidence="4" id="KW-0233">DNA recombination</keyword>
<evidence type="ECO:0000256" key="2">
    <source>
        <dbReference type="ARBA" id="ARBA00022908"/>
    </source>
</evidence>